<gene>
    <name evidence="2" type="ORF">SVIM_LOCUS253268</name>
</gene>
<evidence type="ECO:0000313" key="2">
    <source>
        <dbReference type="EMBL" id="VFU42323.1"/>
    </source>
</evidence>
<dbReference type="AlphaFoldDB" id="A0A6N2LN78"/>
<feature type="region of interest" description="Disordered" evidence="1">
    <location>
        <begin position="1"/>
        <end position="32"/>
    </location>
</feature>
<evidence type="ECO:0000256" key="1">
    <source>
        <dbReference type="SAM" id="MobiDB-lite"/>
    </source>
</evidence>
<feature type="compositionally biased region" description="Basic and acidic residues" evidence="1">
    <location>
        <begin position="1"/>
        <end position="13"/>
    </location>
</feature>
<accession>A0A6N2LN78</accession>
<organism evidence="2">
    <name type="scientific">Salix viminalis</name>
    <name type="common">Common osier</name>
    <name type="synonym">Basket willow</name>
    <dbReference type="NCBI Taxonomy" id="40686"/>
    <lineage>
        <taxon>Eukaryota</taxon>
        <taxon>Viridiplantae</taxon>
        <taxon>Streptophyta</taxon>
        <taxon>Embryophyta</taxon>
        <taxon>Tracheophyta</taxon>
        <taxon>Spermatophyta</taxon>
        <taxon>Magnoliopsida</taxon>
        <taxon>eudicotyledons</taxon>
        <taxon>Gunneridae</taxon>
        <taxon>Pentapetalae</taxon>
        <taxon>rosids</taxon>
        <taxon>fabids</taxon>
        <taxon>Malpighiales</taxon>
        <taxon>Salicaceae</taxon>
        <taxon>Saliceae</taxon>
        <taxon>Salix</taxon>
    </lineage>
</organism>
<proteinExistence type="predicted"/>
<dbReference type="EMBL" id="CAADRP010001576">
    <property type="protein sequence ID" value="VFU42323.1"/>
    <property type="molecule type" value="Genomic_DNA"/>
</dbReference>
<feature type="region of interest" description="Disordered" evidence="1">
    <location>
        <begin position="47"/>
        <end position="104"/>
    </location>
</feature>
<sequence>MPNQDNDKMKDENGDGMLAADDNRPGLGSGVNAGLGFNSGFGVCNGVIRSEGLEDDGHDAPENNIFANRVCEESKGGGRKERAGENEEESKRSGKKQGREGWGV</sequence>
<feature type="compositionally biased region" description="Basic and acidic residues" evidence="1">
    <location>
        <begin position="70"/>
        <end position="92"/>
    </location>
</feature>
<name>A0A6N2LN78_SALVM</name>
<protein>
    <submittedName>
        <fullName evidence="2">Uncharacterized protein</fullName>
    </submittedName>
</protein>
<reference evidence="2" key="1">
    <citation type="submission" date="2019-03" db="EMBL/GenBank/DDBJ databases">
        <authorList>
            <person name="Mank J."/>
            <person name="Almeida P."/>
        </authorList>
    </citation>
    <scope>NUCLEOTIDE SEQUENCE</scope>
    <source>
        <strain evidence="2">78183</strain>
    </source>
</reference>